<protein>
    <recommendedName>
        <fullName evidence="4">Nucleolar 27S pre-rRNA processing Urb2/Npa2 C-terminal domain-containing protein</fullName>
    </recommendedName>
</protein>
<accession>A0A1R0H4B4</accession>
<dbReference type="OrthoDB" id="160374at2759"/>
<keyword evidence="3" id="KW-1185">Reference proteome</keyword>
<dbReference type="EMBL" id="LSSL01000706">
    <property type="protein sequence ID" value="OLY83908.1"/>
    <property type="molecule type" value="Genomic_DNA"/>
</dbReference>
<gene>
    <name evidence="2" type="ORF">AYI68_g1947</name>
</gene>
<name>A0A1R0H4B4_9FUNG</name>
<evidence type="ECO:0000256" key="1">
    <source>
        <dbReference type="SAM" id="MobiDB-lite"/>
    </source>
</evidence>
<evidence type="ECO:0000313" key="3">
    <source>
        <dbReference type="Proteomes" id="UP000187455"/>
    </source>
</evidence>
<feature type="region of interest" description="Disordered" evidence="1">
    <location>
        <begin position="202"/>
        <end position="225"/>
    </location>
</feature>
<dbReference type="STRING" id="133383.A0A1R0H4B4"/>
<evidence type="ECO:0000313" key="2">
    <source>
        <dbReference type="EMBL" id="OLY83908.1"/>
    </source>
</evidence>
<proteinExistence type="predicted"/>
<dbReference type="Proteomes" id="UP000187455">
    <property type="component" value="Unassembled WGS sequence"/>
</dbReference>
<comment type="caution">
    <text evidence="2">The sequence shown here is derived from an EMBL/GenBank/DDBJ whole genome shotgun (WGS) entry which is preliminary data.</text>
</comment>
<reference evidence="2 3" key="1">
    <citation type="journal article" date="2016" name="Mol. Biol. Evol.">
        <title>Genome-Wide Survey of Gut Fungi (Harpellales) Reveals the First Horizontally Transferred Ubiquitin Gene from a Mosquito Host.</title>
        <authorList>
            <person name="Wang Y."/>
            <person name="White M.M."/>
            <person name="Kvist S."/>
            <person name="Moncalvo J.M."/>
        </authorList>
    </citation>
    <scope>NUCLEOTIDE SEQUENCE [LARGE SCALE GENOMIC DNA]</scope>
    <source>
        <strain evidence="2 3">ALG-7-W6</strain>
    </source>
</reference>
<sequence>MDPKSLILDTYNIKNDEGQDLKSGLLFEHISELFLEMVKCDDICKSWGLSFESILELISIWIDSLISFNEFNIHKGSDHEIVVNKLNHQFSHNLVRLLSQGFRSLVSGFEVATNNKKVFVSVCDKLNKISRYFGWKSNLDIILEAGSGTNIRQKIESSLNYLKSMEYNMNLMLTMGLFRVDTLMQFTSAILEDQLVLKAPSLKEESEKETSNPSKKSKKDSIDPKDVEVSKSRKVEIYQTHLFKILDSLLLPSSVSQTDLPNEKDDDLVNMGTWILICRLMDSLLTSASLIHASLFNKYFELNDRMFISSIQLAQTTGATNAASVAASEIIGNSSLNSIVFLVFKKLLSQTNSILVGHLSKFSDESMPIRKTMFTSFTALITTYVEDPFFGIFNEKIMVKDGSVFTNQHEILDYWMSDVICFFIRNFSLKSIQIQNSMYEKSYLYTTLQDGISAIKVCYEASPITLTASEDESSLNNNLSTIILSAQFVFKASQTSMHDLLVQIFDTFSESRQLDLLISNIIINFWNISFFSPSFHELQNFGLGDFNLLSQDWFSLMITKKVSQNLPPPLIPLLTSQFTGSINNEICKLNIKVIGKSQNNKRKSEVEETTIPNQKLLDLRIEGLVTIFFHFLKGASTSSTTKIQSIKLFNSLEESINPTLSELQSIVEKNPSGTSIWTFLLYTYFLIESGSTNTLADSWIMEQSKPSIISQKVSNIIEFIDLKTPNTSYPKILILLCLISFQSYARSASHFKSFEFLFENENQANYNKNELDIALKMVNDVLGLINSFLDLNRESGFDKLMGIDEWDGFPNTVSVSNFTTAFYKICADWMDLVFEVSSKDSPQTFWLIFTLFKSFNPDELESLRKGYSRKNLLSETLKNSKFSLSKVTISLLLSPRTFEIRTLKSLLPQYSILYICDSILDAFSNPYFDGSPFHVMLNPLLDSIDKIKSITNPEHDTNKILPISADMPINKVNHIEILRKVISFDISSNENAAISKILSDSKAQEFLYNLIRLVSSQINLWSQLPAGFSDDLYSWAPLAISAILEKISIISKYADSNSKLLLESKVGLCSSRYWIYTCLTSVGGKNSPEFVLMNDKLWLRQILEYSDTSSNQPCYSDMQFYEEKIQPSSRILSIIIKKNMDFEMSNNQKAEESVVKYIFDSLFSKYLLFDKDNGYLSNLLIRTLSEFSLNLFGSISKFISRNKAMENYNPENYKNLASLLREYKDIFFENQKFFVKKLAQYHEWSSKLPILSPNLIILAEIEKSHKLLGLYLELLEGNSAPIPDQDPLVNAILNHYLKLSSSELANMCEVEDNISTLIDLSVNLASITSQRIKLDFELESVIRCNPEETSTVPSNIDEVDLDKKSEKNVNLYLAYFVQIVTAICLNLENTSDKIGEIEYTEFDESPSRLKLQALRYPKKSLKINWIQ</sequence>
<evidence type="ECO:0008006" key="4">
    <source>
        <dbReference type="Google" id="ProtNLM"/>
    </source>
</evidence>
<organism evidence="2 3">
    <name type="scientific">Smittium mucronatum</name>
    <dbReference type="NCBI Taxonomy" id="133383"/>
    <lineage>
        <taxon>Eukaryota</taxon>
        <taxon>Fungi</taxon>
        <taxon>Fungi incertae sedis</taxon>
        <taxon>Zoopagomycota</taxon>
        <taxon>Kickxellomycotina</taxon>
        <taxon>Harpellomycetes</taxon>
        <taxon>Harpellales</taxon>
        <taxon>Legeriomycetaceae</taxon>
        <taxon>Smittium</taxon>
    </lineage>
</organism>